<dbReference type="PANTHER" id="PTHR12674">
    <property type="entry name" value="PREFOLDIN SUBUNIT 5"/>
    <property type="match status" value="1"/>
</dbReference>
<dbReference type="Pfam" id="PF02996">
    <property type="entry name" value="Prefoldin"/>
    <property type="match status" value="1"/>
</dbReference>
<name>A0A443SQV1_9ACAR</name>
<keyword evidence="2" id="KW-0175">Coiled coil</keyword>
<dbReference type="Proteomes" id="UP000288716">
    <property type="component" value="Unassembled WGS sequence"/>
</dbReference>
<proteinExistence type="inferred from homology"/>
<dbReference type="InterPro" id="IPR011599">
    <property type="entry name" value="PFD_alpha_archaea"/>
</dbReference>
<dbReference type="STRING" id="299467.A0A443SQV1"/>
<dbReference type="VEuPathDB" id="VectorBase:LDEU002119"/>
<evidence type="ECO:0000313" key="3">
    <source>
        <dbReference type="EMBL" id="RWS29921.1"/>
    </source>
</evidence>
<dbReference type="CDD" id="cd23157">
    <property type="entry name" value="Prefoldin_5"/>
    <property type="match status" value="1"/>
</dbReference>
<evidence type="ECO:0000256" key="1">
    <source>
        <dbReference type="ARBA" id="ARBA00010048"/>
    </source>
</evidence>
<dbReference type="GO" id="GO:0006457">
    <property type="term" value="P:protein folding"/>
    <property type="evidence" value="ECO:0007669"/>
    <property type="project" value="InterPro"/>
</dbReference>
<dbReference type="SUPFAM" id="SSF46579">
    <property type="entry name" value="Prefoldin"/>
    <property type="match status" value="1"/>
</dbReference>
<organism evidence="3 4">
    <name type="scientific">Leptotrombidium deliense</name>
    <dbReference type="NCBI Taxonomy" id="299467"/>
    <lineage>
        <taxon>Eukaryota</taxon>
        <taxon>Metazoa</taxon>
        <taxon>Ecdysozoa</taxon>
        <taxon>Arthropoda</taxon>
        <taxon>Chelicerata</taxon>
        <taxon>Arachnida</taxon>
        <taxon>Acari</taxon>
        <taxon>Acariformes</taxon>
        <taxon>Trombidiformes</taxon>
        <taxon>Prostigmata</taxon>
        <taxon>Anystina</taxon>
        <taxon>Parasitengona</taxon>
        <taxon>Trombiculoidea</taxon>
        <taxon>Trombiculidae</taxon>
        <taxon>Leptotrombidium</taxon>
    </lineage>
</organism>
<gene>
    <name evidence="3" type="ORF">B4U80_12687</name>
</gene>
<evidence type="ECO:0000313" key="4">
    <source>
        <dbReference type="Proteomes" id="UP000288716"/>
    </source>
</evidence>
<dbReference type="GO" id="GO:1990115">
    <property type="term" value="P:RNA polymerase III assembly"/>
    <property type="evidence" value="ECO:0007669"/>
    <property type="project" value="TreeGrafter"/>
</dbReference>
<dbReference type="AlphaFoldDB" id="A0A443SQV1"/>
<dbReference type="PANTHER" id="PTHR12674:SF2">
    <property type="entry name" value="PREFOLDIN SUBUNIT 5"/>
    <property type="match status" value="1"/>
</dbReference>
<comment type="caution">
    <text evidence="3">The sequence shown here is derived from an EMBL/GenBank/DDBJ whole genome shotgun (WGS) entry which is preliminary data.</text>
</comment>
<evidence type="ECO:0000256" key="2">
    <source>
        <dbReference type="SAM" id="Coils"/>
    </source>
</evidence>
<accession>A0A443SQV1</accession>
<dbReference type="GO" id="GO:0051082">
    <property type="term" value="F:unfolded protein binding"/>
    <property type="evidence" value="ECO:0007669"/>
    <property type="project" value="InterPro"/>
</dbReference>
<dbReference type="InterPro" id="IPR004127">
    <property type="entry name" value="Prefoldin_subunit_alpha"/>
</dbReference>
<dbReference type="Gene3D" id="1.10.287.370">
    <property type="match status" value="1"/>
</dbReference>
<dbReference type="EMBL" id="NCKV01000715">
    <property type="protein sequence ID" value="RWS29921.1"/>
    <property type="molecule type" value="Genomic_DNA"/>
</dbReference>
<dbReference type="GO" id="GO:0016272">
    <property type="term" value="C:prefoldin complex"/>
    <property type="evidence" value="ECO:0007669"/>
    <property type="project" value="InterPro"/>
</dbReference>
<feature type="coiled-coil region" evidence="2">
    <location>
        <begin position="15"/>
        <end position="49"/>
    </location>
</feature>
<dbReference type="OrthoDB" id="10267474at2759"/>
<sequence length="132" mass="15354">MTSEIAEVELLLAMKRRFDQEIEILSKDINSLQMEKKKCEEAKEIIELKKPTESILAPLTKSLFIETKIDKESPIVVDIGLGYSLEMDAKKASDFFVRKMMRISGNIEHKIRLVNEKANQRDCKLYKNFIFL</sequence>
<protein>
    <submittedName>
        <fullName evidence="3">Prefoldin subunit 5-like protein</fullName>
    </submittedName>
</protein>
<dbReference type="InterPro" id="IPR009053">
    <property type="entry name" value="Prefoldin"/>
</dbReference>
<comment type="similarity">
    <text evidence="1">Belongs to the prefoldin subunit alpha family.</text>
</comment>
<dbReference type="GO" id="GO:0005737">
    <property type="term" value="C:cytoplasm"/>
    <property type="evidence" value="ECO:0007669"/>
    <property type="project" value="TreeGrafter"/>
</dbReference>
<keyword evidence="4" id="KW-1185">Reference proteome</keyword>
<dbReference type="GO" id="GO:1990113">
    <property type="term" value="P:RNA polymerase I assembly"/>
    <property type="evidence" value="ECO:0007669"/>
    <property type="project" value="TreeGrafter"/>
</dbReference>
<reference evidence="3 4" key="1">
    <citation type="journal article" date="2018" name="Gigascience">
        <title>Genomes of trombidid mites reveal novel predicted allergens and laterally-transferred genes associated with secondary metabolism.</title>
        <authorList>
            <person name="Dong X."/>
            <person name="Chaisiri K."/>
            <person name="Xia D."/>
            <person name="Armstrong S.D."/>
            <person name="Fang Y."/>
            <person name="Donnelly M.J."/>
            <person name="Kadowaki T."/>
            <person name="McGarry J.W."/>
            <person name="Darby A.C."/>
            <person name="Makepeace B.L."/>
        </authorList>
    </citation>
    <scope>NUCLEOTIDE SEQUENCE [LARGE SCALE GENOMIC DNA]</scope>
    <source>
        <strain evidence="3">UoL-UT</strain>
    </source>
</reference>
<dbReference type="GO" id="GO:1990114">
    <property type="term" value="P:RNA polymerase II core complex assembly"/>
    <property type="evidence" value="ECO:0007669"/>
    <property type="project" value="TreeGrafter"/>
</dbReference>
<dbReference type="NCBIfam" id="TIGR00293">
    <property type="entry name" value="prefoldin subunit alpha"/>
    <property type="match status" value="1"/>
</dbReference>